<comment type="caution">
    <text evidence="7">The sequence shown here is derived from an EMBL/GenBank/DDBJ whole genome shotgun (WGS) entry which is preliminary data.</text>
</comment>
<dbReference type="PANTHER" id="PTHR21328">
    <property type="entry name" value="POLY ADP-RIBOSE POLYMERASE FAMILY, MEMBER PARP"/>
    <property type="match status" value="1"/>
</dbReference>
<keyword evidence="5" id="KW-0812">Transmembrane</keyword>
<evidence type="ECO:0000313" key="8">
    <source>
        <dbReference type="Proteomes" id="UP001295423"/>
    </source>
</evidence>
<protein>
    <recommendedName>
        <fullName evidence="6">PARP catalytic domain-containing protein</fullName>
    </recommendedName>
</protein>
<dbReference type="GO" id="GO:0016779">
    <property type="term" value="F:nucleotidyltransferase activity"/>
    <property type="evidence" value="ECO:0007669"/>
    <property type="project" value="UniProtKB-KW"/>
</dbReference>
<evidence type="ECO:0000256" key="1">
    <source>
        <dbReference type="ARBA" id="ARBA00022676"/>
    </source>
</evidence>
<feature type="transmembrane region" description="Helical" evidence="5">
    <location>
        <begin position="482"/>
        <end position="502"/>
    </location>
</feature>
<evidence type="ECO:0000256" key="4">
    <source>
        <dbReference type="ARBA" id="ARBA00023027"/>
    </source>
</evidence>
<dbReference type="Proteomes" id="UP001295423">
    <property type="component" value="Unassembled WGS sequence"/>
</dbReference>
<name>A0AAD2JIT9_9STRA</name>
<dbReference type="InterPro" id="IPR051838">
    <property type="entry name" value="ARTD_PARP"/>
</dbReference>
<evidence type="ECO:0000256" key="5">
    <source>
        <dbReference type="SAM" id="Phobius"/>
    </source>
</evidence>
<dbReference type="SUPFAM" id="SSF56399">
    <property type="entry name" value="ADP-ribosylation"/>
    <property type="match status" value="1"/>
</dbReference>
<keyword evidence="2" id="KW-0808">Transferase</keyword>
<dbReference type="EMBL" id="CAKOGP040001869">
    <property type="protein sequence ID" value="CAJ1954338.1"/>
    <property type="molecule type" value="Genomic_DNA"/>
</dbReference>
<evidence type="ECO:0000259" key="6">
    <source>
        <dbReference type="Pfam" id="PF00644"/>
    </source>
</evidence>
<keyword evidence="1" id="KW-0328">Glycosyltransferase</keyword>
<evidence type="ECO:0000256" key="2">
    <source>
        <dbReference type="ARBA" id="ARBA00022679"/>
    </source>
</evidence>
<evidence type="ECO:0000313" key="7">
    <source>
        <dbReference type="EMBL" id="CAJ1954338.1"/>
    </source>
</evidence>
<gene>
    <name evidence="7" type="ORF">CYCCA115_LOCUS14930</name>
</gene>
<reference evidence="7" key="1">
    <citation type="submission" date="2023-08" db="EMBL/GenBank/DDBJ databases">
        <authorList>
            <person name="Audoor S."/>
            <person name="Bilcke G."/>
        </authorList>
    </citation>
    <scope>NUCLEOTIDE SEQUENCE</scope>
</reference>
<organism evidence="7 8">
    <name type="scientific">Cylindrotheca closterium</name>
    <dbReference type="NCBI Taxonomy" id="2856"/>
    <lineage>
        <taxon>Eukaryota</taxon>
        <taxon>Sar</taxon>
        <taxon>Stramenopiles</taxon>
        <taxon>Ochrophyta</taxon>
        <taxon>Bacillariophyta</taxon>
        <taxon>Bacillariophyceae</taxon>
        <taxon>Bacillariophycidae</taxon>
        <taxon>Bacillariales</taxon>
        <taxon>Bacillariaceae</taxon>
        <taxon>Cylindrotheca</taxon>
    </lineage>
</organism>
<keyword evidence="3" id="KW-0548">Nucleotidyltransferase</keyword>
<keyword evidence="5" id="KW-0472">Membrane</keyword>
<keyword evidence="4" id="KW-0520">NAD</keyword>
<evidence type="ECO:0000256" key="3">
    <source>
        <dbReference type="ARBA" id="ARBA00022695"/>
    </source>
</evidence>
<dbReference type="GO" id="GO:0003950">
    <property type="term" value="F:NAD+ poly-ADP-ribosyltransferase activity"/>
    <property type="evidence" value="ECO:0007669"/>
    <property type="project" value="InterPro"/>
</dbReference>
<sequence length="504" mass="56649">MAAGENDDEIAQVLQHFRVKPDFLTNKGQRRKRDKHSVHLRYVKDNKCLELFCLHLHVSKHDNRMVLRLKFRISTRKPHTVMYQSSKLSKPAEKAQADEKLRQIMDNLCETVSRFAEARIEELSLFSVISKLLAALNGKIIFKQLAKLQLEISQSFCTDGAKTGNKQVYHLPRVEKMKKSTEHCMDLQVFLMRCAATSKSRTTMVTPVPPGDLWSMAVNNGMTAPLVLATTNESIAMPLTAFPQTLSTKSTTQQYEIRCARQELCGYLSCLPWTFDGHVSAESSTKALKSGANIRVVLSMEDAMGDDLPRFEKLADERGVATAYHGTKLNAVWSILNHGLLNLSGTQQCQHGAMLGSGVYVSPSLQVAEFFAKSTELQPNVFWQWVQNQQRKSSIKDGAAIPWLDDMQITATKDFNIACRAVVQTRIILPPTRSSPRKGGTAADFQNATRRDGKYFVVPNDQDIQITKIHLTFEFQKKRSNLLAGIAFCLLILLGVLLKRALYE</sequence>
<feature type="domain" description="PARP catalytic" evidence="6">
    <location>
        <begin position="309"/>
        <end position="379"/>
    </location>
</feature>
<dbReference type="InterPro" id="IPR012317">
    <property type="entry name" value="Poly(ADP-ribose)pol_cat_dom"/>
</dbReference>
<dbReference type="Pfam" id="PF00644">
    <property type="entry name" value="PARP"/>
    <property type="match status" value="1"/>
</dbReference>
<dbReference type="Gene3D" id="3.90.228.10">
    <property type="match status" value="1"/>
</dbReference>
<keyword evidence="5" id="KW-1133">Transmembrane helix</keyword>
<proteinExistence type="predicted"/>
<keyword evidence="8" id="KW-1185">Reference proteome</keyword>
<dbReference type="AlphaFoldDB" id="A0AAD2JIT9"/>
<accession>A0AAD2JIT9</accession>